<dbReference type="InterPro" id="IPR011447">
    <property type="entry name" value="DUF1552"/>
</dbReference>
<keyword evidence="2" id="KW-1185">Reference proteome</keyword>
<protein>
    <recommendedName>
        <fullName evidence="3">Secreted protein containing DUF1552</fullName>
    </recommendedName>
</protein>
<evidence type="ECO:0008006" key="3">
    <source>
        <dbReference type="Google" id="ProtNLM"/>
    </source>
</evidence>
<name>A0ABY1PQW9_9BACT</name>
<comment type="caution">
    <text evidence="1">The sequence shown here is derived from an EMBL/GenBank/DDBJ whole genome shotgun (WGS) entry which is preliminary data.</text>
</comment>
<dbReference type="Proteomes" id="UP001158067">
    <property type="component" value="Unassembled WGS sequence"/>
</dbReference>
<gene>
    <name evidence="1" type="ORF">SAMN06265222_101882</name>
</gene>
<evidence type="ECO:0000313" key="1">
    <source>
        <dbReference type="EMBL" id="SMP43034.1"/>
    </source>
</evidence>
<dbReference type="PROSITE" id="PS51318">
    <property type="entry name" value="TAT"/>
    <property type="match status" value="1"/>
</dbReference>
<sequence>MDTTRRNVLKGLGGALTLPMLEASTRQAQAAGSKDTPTRLLVVGNPLGAHPEHFFPADFGKSFTLSPTLRSLDWVKDRMTVISHTDHGMVNGHGREISFLNGVLPANAAAYPEKNMSVDQVMARHTSGMVRYSSVNAALERGIRMNWTANGTELEPFTDPQKLFDHLFLNLSADEKRIRRELIERNGSILDAVGGQFASLKQRASQSDKQRLEQYATAVRELEGSFADRKSWVDRDKPKFDVSEHFRDYEVTVENRYNAIFDMITYAFQTDMTRVATVGFPNELKYTDIDGVTRSYHGCTHNGQNEDIIAELVAIESFQIAQLSRCLKKLDSIKEPNAEGTMLDHTMVLFGSGMGYGGTHSNRNLPIMVIGGGFKHLGHVDARNASGTNMPLCNLYVTMLQRFGVERDKFNTSTGSFEMGWA</sequence>
<proteinExistence type="predicted"/>
<dbReference type="InterPro" id="IPR006311">
    <property type="entry name" value="TAT_signal"/>
</dbReference>
<dbReference type="RefSeq" id="WP_283431053.1">
    <property type="nucleotide sequence ID" value="NZ_FXUG01000001.1"/>
</dbReference>
<evidence type="ECO:0000313" key="2">
    <source>
        <dbReference type="Proteomes" id="UP001158067"/>
    </source>
</evidence>
<organism evidence="1 2">
    <name type="scientific">Neorhodopirellula lusitana</name>
    <dbReference type="NCBI Taxonomy" id="445327"/>
    <lineage>
        <taxon>Bacteria</taxon>
        <taxon>Pseudomonadati</taxon>
        <taxon>Planctomycetota</taxon>
        <taxon>Planctomycetia</taxon>
        <taxon>Pirellulales</taxon>
        <taxon>Pirellulaceae</taxon>
        <taxon>Neorhodopirellula</taxon>
    </lineage>
</organism>
<accession>A0ABY1PQW9</accession>
<reference evidence="1 2" key="1">
    <citation type="submission" date="2017-05" db="EMBL/GenBank/DDBJ databases">
        <authorList>
            <person name="Varghese N."/>
            <person name="Submissions S."/>
        </authorList>
    </citation>
    <scope>NUCLEOTIDE SEQUENCE [LARGE SCALE GENOMIC DNA]</scope>
    <source>
        <strain evidence="1 2">DSM 25457</strain>
    </source>
</reference>
<dbReference type="EMBL" id="FXUG01000001">
    <property type="protein sequence ID" value="SMP43034.1"/>
    <property type="molecule type" value="Genomic_DNA"/>
</dbReference>
<dbReference type="Pfam" id="PF07586">
    <property type="entry name" value="HXXSHH"/>
    <property type="match status" value="1"/>
</dbReference>